<dbReference type="NCBIfam" id="TIGR02122">
    <property type="entry name" value="TRAP_TAXI"/>
    <property type="match status" value="1"/>
</dbReference>
<dbReference type="Gene3D" id="3.40.190.10">
    <property type="entry name" value="Periplasmic binding protein-like II"/>
    <property type="match status" value="2"/>
</dbReference>
<protein>
    <recommendedName>
        <fullName evidence="4">TRAP transporter solute receptor, TAXI family</fullName>
    </recommendedName>
</protein>
<dbReference type="Pfam" id="PF16868">
    <property type="entry name" value="NMT1_3"/>
    <property type="match status" value="1"/>
</dbReference>
<proteinExistence type="predicted"/>
<dbReference type="Proteomes" id="UP000199516">
    <property type="component" value="Unassembled WGS sequence"/>
</dbReference>
<keyword evidence="1" id="KW-0732">Signal</keyword>
<dbReference type="PANTHER" id="PTHR42941">
    <property type="entry name" value="SLL1037 PROTEIN"/>
    <property type="match status" value="1"/>
</dbReference>
<organism evidence="2 3">
    <name type="scientific">Alteribacillus iranensis</name>
    <dbReference type="NCBI Taxonomy" id="930128"/>
    <lineage>
        <taxon>Bacteria</taxon>
        <taxon>Bacillati</taxon>
        <taxon>Bacillota</taxon>
        <taxon>Bacilli</taxon>
        <taxon>Bacillales</taxon>
        <taxon>Bacillaceae</taxon>
        <taxon>Alteribacillus</taxon>
    </lineage>
</organism>
<dbReference type="AlphaFoldDB" id="A0A1I2B8L9"/>
<dbReference type="RefSeq" id="WP_177194695.1">
    <property type="nucleotide sequence ID" value="NZ_FONT01000002.1"/>
</dbReference>
<evidence type="ECO:0000256" key="1">
    <source>
        <dbReference type="SAM" id="SignalP"/>
    </source>
</evidence>
<feature type="signal peptide" evidence="1">
    <location>
        <begin position="1"/>
        <end position="28"/>
    </location>
</feature>
<accession>A0A1I2B8L9</accession>
<feature type="chain" id="PRO_5038574155" description="TRAP transporter solute receptor, TAXI family" evidence="1">
    <location>
        <begin position="29"/>
        <end position="329"/>
    </location>
</feature>
<dbReference type="PROSITE" id="PS51257">
    <property type="entry name" value="PROKAR_LIPOPROTEIN"/>
    <property type="match status" value="1"/>
</dbReference>
<dbReference type="EMBL" id="FONT01000002">
    <property type="protein sequence ID" value="SFE52552.1"/>
    <property type="molecule type" value="Genomic_DNA"/>
</dbReference>
<dbReference type="SUPFAM" id="SSF53850">
    <property type="entry name" value="Periplasmic binding protein-like II"/>
    <property type="match status" value="1"/>
</dbReference>
<evidence type="ECO:0008006" key="4">
    <source>
        <dbReference type="Google" id="ProtNLM"/>
    </source>
</evidence>
<reference evidence="2 3" key="1">
    <citation type="submission" date="2016-10" db="EMBL/GenBank/DDBJ databases">
        <authorList>
            <person name="de Groot N.N."/>
        </authorList>
    </citation>
    <scope>NUCLEOTIDE SEQUENCE [LARGE SCALE GENOMIC DNA]</scope>
    <source>
        <strain evidence="2 3">DSM 23995</strain>
    </source>
</reference>
<gene>
    <name evidence="2" type="ORF">SAMN05192532_102155</name>
</gene>
<dbReference type="STRING" id="930128.SAMN05192532_102155"/>
<evidence type="ECO:0000313" key="3">
    <source>
        <dbReference type="Proteomes" id="UP000199516"/>
    </source>
</evidence>
<dbReference type="InterPro" id="IPR011852">
    <property type="entry name" value="TRAP_TAXI"/>
</dbReference>
<sequence>MKKFLSALFSLCLVFALVACGSSGGGEASGGESEETFLSIGTGGTGGAWYAIMSAAGAALNSDLNLDVQATGGSIENMKLVTNQSADLGFASPDTAYFAYEGGREFDNANPDLRVVMAGNMMYEYIIVRADSDIHEMEDINGKTVSIGAPGSATDIVGNEVLSSLGVEPAETINLAHSEAATALQEGTVDVMMALSGVPFTAATELSTVEDVRFIPLNQNEIDTVVENNQYWSGGELPAETYEGQNQPIPGINVGSLVIADESASEDDIYNLLNTLLVENHDEWEKGHNLASDFTIEMMETYVENGVVLLPFHPGAEKFFEEQGVTLNK</sequence>
<dbReference type="CDD" id="cd13520">
    <property type="entry name" value="PBP2_TAXI_TRAP"/>
    <property type="match status" value="1"/>
</dbReference>
<evidence type="ECO:0000313" key="2">
    <source>
        <dbReference type="EMBL" id="SFE52552.1"/>
    </source>
</evidence>
<dbReference type="PANTHER" id="PTHR42941:SF1">
    <property type="entry name" value="SLL1037 PROTEIN"/>
    <property type="match status" value="1"/>
</dbReference>
<name>A0A1I2B8L9_9BACI</name>
<keyword evidence="3" id="KW-1185">Reference proteome</keyword>